<organism evidence="2 3">
    <name type="scientific">Monilinia fructicola</name>
    <name type="common">Brown rot fungus</name>
    <name type="synonym">Ciboria fructicola</name>
    <dbReference type="NCBI Taxonomy" id="38448"/>
    <lineage>
        <taxon>Eukaryota</taxon>
        <taxon>Fungi</taxon>
        <taxon>Dikarya</taxon>
        <taxon>Ascomycota</taxon>
        <taxon>Pezizomycotina</taxon>
        <taxon>Leotiomycetes</taxon>
        <taxon>Helotiales</taxon>
        <taxon>Sclerotiniaceae</taxon>
        <taxon>Monilinia</taxon>
    </lineage>
</organism>
<comment type="caution">
    <text evidence="2">The sequence shown here is derived from an EMBL/GenBank/DDBJ whole genome shotgun (WGS) entry which is preliminary data.</text>
</comment>
<gene>
    <name evidence="2" type="ORF">EYC84_010831</name>
</gene>
<dbReference type="AlphaFoldDB" id="A0A5M9J9R8"/>
<feature type="compositionally biased region" description="Low complexity" evidence="1">
    <location>
        <begin position="84"/>
        <end position="97"/>
    </location>
</feature>
<dbReference type="VEuPathDB" id="FungiDB:MFRU_008g01050"/>
<reference evidence="2 3" key="1">
    <citation type="submission" date="2019-06" db="EMBL/GenBank/DDBJ databases">
        <title>Genome Sequence of the Brown Rot Fungal Pathogen Monilinia fructicola.</title>
        <authorList>
            <person name="De Miccolis Angelini R.M."/>
            <person name="Landi L."/>
            <person name="Abate D."/>
            <person name="Pollastro S."/>
            <person name="Romanazzi G."/>
            <person name="Faretra F."/>
        </authorList>
    </citation>
    <scope>NUCLEOTIDE SEQUENCE [LARGE SCALE GENOMIC DNA]</scope>
    <source>
        <strain evidence="2 3">Mfrc123</strain>
    </source>
</reference>
<keyword evidence="3" id="KW-1185">Reference proteome</keyword>
<dbReference type="EMBL" id="VICG01000014">
    <property type="protein sequence ID" value="KAA8565073.1"/>
    <property type="molecule type" value="Genomic_DNA"/>
</dbReference>
<evidence type="ECO:0000313" key="3">
    <source>
        <dbReference type="Proteomes" id="UP000322873"/>
    </source>
</evidence>
<name>A0A5M9J9R8_MONFR</name>
<evidence type="ECO:0000256" key="1">
    <source>
        <dbReference type="SAM" id="MobiDB-lite"/>
    </source>
</evidence>
<feature type="compositionally biased region" description="Basic and acidic residues" evidence="1">
    <location>
        <begin position="34"/>
        <end position="46"/>
    </location>
</feature>
<proteinExistence type="predicted"/>
<feature type="region of interest" description="Disordered" evidence="1">
    <location>
        <begin position="1"/>
        <end position="108"/>
    </location>
</feature>
<feature type="compositionally biased region" description="Polar residues" evidence="1">
    <location>
        <begin position="98"/>
        <end position="108"/>
    </location>
</feature>
<accession>A0A5M9J9R8</accession>
<protein>
    <submittedName>
        <fullName evidence="2">Uncharacterized protein</fullName>
    </submittedName>
</protein>
<feature type="compositionally biased region" description="Basic residues" evidence="1">
    <location>
        <begin position="1"/>
        <end position="15"/>
    </location>
</feature>
<evidence type="ECO:0000313" key="2">
    <source>
        <dbReference type="EMBL" id="KAA8565073.1"/>
    </source>
</evidence>
<sequence>MESHSFHHSPKRTNHLSRIPSLSSPGSKRHLKERQRSLFKTHEQPRTRNLFSLQSRNSKSHVRPETHADDYYVGYQGSGQAPISNTDSNSTSNADMNQNPAIYSNNDGPGQTTIIDINHDNHGGLPKTPGWVPKLTPTRRGNDLFLNVQ</sequence>
<feature type="compositionally biased region" description="Polar residues" evidence="1">
    <location>
        <begin position="47"/>
        <end position="57"/>
    </location>
</feature>
<dbReference type="Proteomes" id="UP000322873">
    <property type="component" value="Unassembled WGS sequence"/>
</dbReference>